<keyword evidence="9" id="KW-1185">Reference proteome</keyword>
<gene>
    <name evidence="8" type="ORF">BET01_11735</name>
</gene>
<dbReference type="GO" id="GO:0005886">
    <property type="term" value="C:plasma membrane"/>
    <property type="evidence" value="ECO:0007669"/>
    <property type="project" value="UniProtKB-SubCell"/>
</dbReference>
<name>A0A419SSH3_9FIRM</name>
<comment type="caution">
    <text evidence="8">The sequence shown here is derived from an EMBL/GenBank/DDBJ whole genome shotgun (WGS) entry which is preliminary data.</text>
</comment>
<protein>
    <submittedName>
        <fullName evidence="8">ABC transporter ATP-binding protein</fullName>
    </submittedName>
</protein>
<evidence type="ECO:0000256" key="2">
    <source>
        <dbReference type="ARBA" id="ARBA00022448"/>
    </source>
</evidence>
<dbReference type="InterPro" id="IPR003439">
    <property type="entry name" value="ABC_transporter-like_ATP-bd"/>
</dbReference>
<dbReference type="GO" id="GO:0005524">
    <property type="term" value="F:ATP binding"/>
    <property type="evidence" value="ECO:0007669"/>
    <property type="project" value="UniProtKB-KW"/>
</dbReference>
<evidence type="ECO:0000313" key="9">
    <source>
        <dbReference type="Proteomes" id="UP000284277"/>
    </source>
</evidence>
<evidence type="ECO:0000256" key="6">
    <source>
        <dbReference type="ARBA" id="ARBA00023136"/>
    </source>
</evidence>
<dbReference type="Pfam" id="PF00005">
    <property type="entry name" value="ABC_tran"/>
    <property type="match status" value="1"/>
</dbReference>
<dbReference type="Gene3D" id="3.40.50.300">
    <property type="entry name" value="P-loop containing nucleotide triphosphate hydrolases"/>
    <property type="match status" value="1"/>
</dbReference>
<dbReference type="EMBL" id="MCIA01000035">
    <property type="protein sequence ID" value="RKD28199.1"/>
    <property type="molecule type" value="Genomic_DNA"/>
</dbReference>
<keyword evidence="2" id="KW-0813">Transport</keyword>
<dbReference type="PANTHER" id="PTHR42788:SF7">
    <property type="entry name" value="NITRATE ABC TRANSPORTER ATP-BINDING PROTEIN"/>
    <property type="match status" value="1"/>
</dbReference>
<proteinExistence type="predicted"/>
<evidence type="ECO:0000256" key="4">
    <source>
        <dbReference type="ARBA" id="ARBA00022741"/>
    </source>
</evidence>
<dbReference type="SUPFAM" id="SSF52540">
    <property type="entry name" value="P-loop containing nucleoside triphosphate hydrolases"/>
    <property type="match status" value="1"/>
</dbReference>
<keyword evidence="6" id="KW-0472">Membrane</keyword>
<comment type="subcellular location">
    <subcellularLocation>
        <location evidence="1">Cell membrane</location>
        <topology evidence="1">Peripheral membrane protein</topology>
    </subcellularLocation>
</comment>
<dbReference type="PROSITE" id="PS50893">
    <property type="entry name" value="ABC_TRANSPORTER_2"/>
    <property type="match status" value="1"/>
</dbReference>
<keyword evidence="3" id="KW-1003">Cell membrane</keyword>
<dbReference type="InterPro" id="IPR017871">
    <property type="entry name" value="ABC_transporter-like_CS"/>
</dbReference>
<evidence type="ECO:0000256" key="5">
    <source>
        <dbReference type="ARBA" id="ARBA00022840"/>
    </source>
</evidence>
<feature type="domain" description="ABC transporter" evidence="7">
    <location>
        <begin position="2"/>
        <end position="249"/>
    </location>
</feature>
<organism evidence="8 9">
    <name type="scientific">Lacrimispora algidixylanolytica</name>
    <dbReference type="NCBI Taxonomy" id="94868"/>
    <lineage>
        <taxon>Bacteria</taxon>
        <taxon>Bacillati</taxon>
        <taxon>Bacillota</taxon>
        <taxon>Clostridia</taxon>
        <taxon>Lachnospirales</taxon>
        <taxon>Lachnospiraceae</taxon>
        <taxon>Lacrimispora</taxon>
    </lineage>
</organism>
<keyword evidence="5 8" id="KW-0067">ATP-binding</keyword>
<dbReference type="GO" id="GO:0016887">
    <property type="term" value="F:ATP hydrolysis activity"/>
    <property type="evidence" value="ECO:0007669"/>
    <property type="project" value="InterPro"/>
</dbReference>
<dbReference type="PANTHER" id="PTHR42788">
    <property type="entry name" value="TAURINE IMPORT ATP-BINDING PROTEIN-RELATED"/>
    <property type="match status" value="1"/>
</dbReference>
<reference evidence="8 9" key="1">
    <citation type="submission" date="2016-08" db="EMBL/GenBank/DDBJ databases">
        <title>A new outlook on sporulation: Clostridium algidixylanolyticum.</title>
        <authorList>
            <person name="Poppleton D.I."/>
            <person name="Gribaldo S."/>
        </authorList>
    </citation>
    <scope>NUCLEOTIDE SEQUENCE [LARGE SCALE GENOMIC DNA]</scope>
    <source>
        <strain evidence="8 9">SPL73</strain>
    </source>
</reference>
<dbReference type="AlphaFoldDB" id="A0A419SSH3"/>
<accession>A0A419SSH3</accession>
<evidence type="ECO:0000256" key="3">
    <source>
        <dbReference type="ARBA" id="ARBA00022475"/>
    </source>
</evidence>
<dbReference type="PROSITE" id="PS00211">
    <property type="entry name" value="ABC_TRANSPORTER_1"/>
    <property type="match status" value="1"/>
</dbReference>
<dbReference type="Proteomes" id="UP000284277">
    <property type="component" value="Unassembled WGS sequence"/>
</dbReference>
<dbReference type="SMART" id="SM00382">
    <property type="entry name" value="AAA"/>
    <property type="match status" value="1"/>
</dbReference>
<evidence type="ECO:0000259" key="7">
    <source>
        <dbReference type="PROSITE" id="PS50893"/>
    </source>
</evidence>
<dbReference type="InterPro" id="IPR003593">
    <property type="entry name" value="AAA+_ATPase"/>
</dbReference>
<evidence type="ECO:0000313" key="8">
    <source>
        <dbReference type="EMBL" id="RKD28199.1"/>
    </source>
</evidence>
<dbReference type="RefSeq" id="WP_120198829.1">
    <property type="nucleotide sequence ID" value="NZ_MCIA01000035.1"/>
</dbReference>
<evidence type="ECO:0000256" key="1">
    <source>
        <dbReference type="ARBA" id="ARBA00004202"/>
    </source>
</evidence>
<sequence length="265" mass="29691">MLEIKNVKKTFNKNTINEKKALNGINLQLNEGDFVTVIGGNGAGKSTTLNMIAGVYPIDSGRIEIDGVNISRYPEYKRAQYIGRVFQDPMMGTAAGMEIQENMALAYRRGKGRGLAWGIRQSEKSYYQEALKKLDLGLENRMTNKVGLLSGGQRQALTLLMATLQKPKILLLDEHTAALDPKTAKKVLEITEEIVGEQNLTTMMITHNMKDAIQIGNRLIMMHEGKIIYDISGEEKNHLEVEDLLRKFEEASGEEFSNDRMILAK</sequence>
<dbReference type="InterPro" id="IPR027417">
    <property type="entry name" value="P-loop_NTPase"/>
</dbReference>
<keyword evidence="4" id="KW-0547">Nucleotide-binding</keyword>
<dbReference type="InterPro" id="IPR050166">
    <property type="entry name" value="ABC_transporter_ATP-bind"/>
</dbReference>
<dbReference type="OrthoDB" id="9776369at2"/>